<dbReference type="InterPro" id="IPR036020">
    <property type="entry name" value="WW_dom_sf"/>
</dbReference>
<evidence type="ECO:0000256" key="1">
    <source>
        <dbReference type="SAM" id="MobiDB-lite"/>
    </source>
</evidence>
<evidence type="ECO:0000313" key="3">
    <source>
        <dbReference type="Proteomes" id="UP000694865"/>
    </source>
</evidence>
<dbReference type="RefSeq" id="XP_002736508.1">
    <property type="nucleotide sequence ID" value="XM_002736462.2"/>
</dbReference>
<sequence length="404" mass="44584">MPLPPALVARLKQRGLIKQDSEDPHEEIIAEDYSDISTPIFPQKPSEKITEEPKKKDALEGVCPNRSNKWHTCSDYCEKRWVKRRKKKATKEVSEEIPSGWVKVADENTGHEYYWNMETDQVSWLPPTDPKAKITLPESKLKEQASKKVTIEADNDDEEESGHVEPVIVYETCWKCGKKINSTTGICRMCERGSKGGPIRDSDRKEKGRSAPYFNIQRGQHKRKAESEELDPMDPSAYSDTPRFFTEGRGQSGGGPTGSSKPSGEKGDVPALVGNPRVSPGFYSRIFLISKSVGVASSPRPQSAEQSAKTGDPAATPVVGLSEPTSRRMVSTQPRQGGLSGARAVDVQDPHVNLKFRVQSTTQAITALLWRKVAWYLETGTPLVPTTLSLTLITDALPQDGAVI</sequence>
<feature type="region of interest" description="Disordered" evidence="1">
    <location>
        <begin position="296"/>
        <end position="320"/>
    </location>
</feature>
<dbReference type="PROSITE" id="PS50020">
    <property type="entry name" value="WW_DOMAIN_2"/>
    <property type="match status" value="1"/>
</dbReference>
<dbReference type="Proteomes" id="UP000694865">
    <property type="component" value="Unplaced"/>
</dbReference>
<reference evidence="4" key="1">
    <citation type="submission" date="2025-08" db="UniProtKB">
        <authorList>
            <consortium name="RefSeq"/>
        </authorList>
    </citation>
    <scope>IDENTIFICATION</scope>
    <source>
        <tissue evidence="4">Testes</tissue>
    </source>
</reference>
<feature type="compositionally biased region" description="Polar residues" evidence="1">
    <location>
        <begin position="299"/>
        <end position="309"/>
    </location>
</feature>
<feature type="compositionally biased region" description="Basic and acidic residues" evidence="1">
    <location>
        <begin position="189"/>
        <end position="209"/>
    </location>
</feature>
<evidence type="ECO:0000313" key="4">
    <source>
        <dbReference type="RefSeq" id="XP_002736508.1"/>
    </source>
</evidence>
<dbReference type="InterPro" id="IPR001202">
    <property type="entry name" value="WW_dom"/>
</dbReference>
<dbReference type="GeneID" id="100371217"/>
<dbReference type="SUPFAM" id="SSF51045">
    <property type="entry name" value="WW domain"/>
    <property type="match status" value="1"/>
</dbReference>
<proteinExistence type="predicted"/>
<feature type="region of interest" description="Disordered" evidence="1">
    <location>
        <begin position="188"/>
        <end position="275"/>
    </location>
</feature>
<feature type="compositionally biased region" description="Basic and acidic residues" evidence="1">
    <location>
        <begin position="142"/>
        <end position="151"/>
    </location>
</feature>
<accession>A0ABM0GSN5</accession>
<dbReference type="Pfam" id="PF00397">
    <property type="entry name" value="WW"/>
    <property type="match status" value="1"/>
</dbReference>
<keyword evidence="3" id="KW-1185">Reference proteome</keyword>
<feature type="domain" description="WW" evidence="2">
    <location>
        <begin position="95"/>
        <end position="129"/>
    </location>
</feature>
<evidence type="ECO:0000259" key="2">
    <source>
        <dbReference type="PROSITE" id="PS50020"/>
    </source>
</evidence>
<gene>
    <name evidence="4" type="primary">LOC100371217</name>
</gene>
<dbReference type="Gene3D" id="2.20.70.10">
    <property type="match status" value="1"/>
</dbReference>
<protein>
    <submittedName>
        <fullName evidence="4">Polyglutamine-binding protein 1-like</fullName>
    </submittedName>
</protein>
<feature type="region of interest" description="Disordered" evidence="1">
    <location>
        <begin position="142"/>
        <end position="163"/>
    </location>
</feature>
<dbReference type="SMART" id="SM00456">
    <property type="entry name" value="WW"/>
    <property type="match status" value="1"/>
</dbReference>
<feature type="compositionally biased region" description="Basic and acidic residues" evidence="1">
    <location>
        <begin position="45"/>
        <end position="56"/>
    </location>
</feature>
<feature type="region of interest" description="Disordered" evidence="1">
    <location>
        <begin position="32"/>
        <end position="56"/>
    </location>
</feature>
<organism evidence="3 4">
    <name type="scientific">Saccoglossus kowalevskii</name>
    <name type="common">Acorn worm</name>
    <dbReference type="NCBI Taxonomy" id="10224"/>
    <lineage>
        <taxon>Eukaryota</taxon>
        <taxon>Metazoa</taxon>
        <taxon>Hemichordata</taxon>
        <taxon>Enteropneusta</taxon>
        <taxon>Harrimaniidae</taxon>
        <taxon>Saccoglossus</taxon>
    </lineage>
</organism>
<name>A0ABM0GSN5_SACKO</name>